<keyword evidence="2" id="KW-1185">Reference proteome</keyword>
<evidence type="ECO:0000313" key="1">
    <source>
        <dbReference type="EMBL" id="MCI40546.1"/>
    </source>
</evidence>
<organism evidence="1 2">
    <name type="scientific">Trifolium medium</name>
    <dbReference type="NCBI Taxonomy" id="97028"/>
    <lineage>
        <taxon>Eukaryota</taxon>
        <taxon>Viridiplantae</taxon>
        <taxon>Streptophyta</taxon>
        <taxon>Embryophyta</taxon>
        <taxon>Tracheophyta</taxon>
        <taxon>Spermatophyta</taxon>
        <taxon>Magnoliopsida</taxon>
        <taxon>eudicotyledons</taxon>
        <taxon>Gunneridae</taxon>
        <taxon>Pentapetalae</taxon>
        <taxon>rosids</taxon>
        <taxon>fabids</taxon>
        <taxon>Fabales</taxon>
        <taxon>Fabaceae</taxon>
        <taxon>Papilionoideae</taxon>
        <taxon>50 kb inversion clade</taxon>
        <taxon>NPAAA clade</taxon>
        <taxon>Hologalegina</taxon>
        <taxon>IRL clade</taxon>
        <taxon>Trifolieae</taxon>
        <taxon>Trifolium</taxon>
    </lineage>
</organism>
<feature type="non-terminal residue" evidence="1">
    <location>
        <position position="27"/>
    </location>
</feature>
<name>A0A392RY89_9FABA</name>
<accession>A0A392RY89</accession>
<evidence type="ECO:0000313" key="2">
    <source>
        <dbReference type="Proteomes" id="UP000265520"/>
    </source>
</evidence>
<protein>
    <submittedName>
        <fullName evidence="1">Uncharacterized protein</fullName>
    </submittedName>
</protein>
<dbReference type="AlphaFoldDB" id="A0A392RY89"/>
<dbReference type="EMBL" id="LXQA010280990">
    <property type="protein sequence ID" value="MCI40546.1"/>
    <property type="molecule type" value="Genomic_DNA"/>
</dbReference>
<reference evidence="1 2" key="1">
    <citation type="journal article" date="2018" name="Front. Plant Sci.">
        <title>Red Clover (Trifolium pratense) and Zigzag Clover (T. medium) - A Picture of Genomic Similarities and Differences.</title>
        <authorList>
            <person name="Dluhosova J."/>
            <person name="Istvanek J."/>
            <person name="Nedelnik J."/>
            <person name="Repkova J."/>
        </authorList>
    </citation>
    <scope>NUCLEOTIDE SEQUENCE [LARGE SCALE GENOMIC DNA]</scope>
    <source>
        <strain evidence="2">cv. 10/8</strain>
        <tissue evidence="1">Leaf</tissue>
    </source>
</reference>
<comment type="caution">
    <text evidence="1">The sequence shown here is derived from an EMBL/GenBank/DDBJ whole genome shotgun (WGS) entry which is preliminary data.</text>
</comment>
<sequence>MSEGMTMSSMAGVRSQYVGLFLVVVVQ</sequence>
<proteinExistence type="predicted"/>
<dbReference type="Proteomes" id="UP000265520">
    <property type="component" value="Unassembled WGS sequence"/>
</dbReference>